<sequence>MFMSRMSQQVFAFINIKKTALMGQWLKSSNLTIDEMSSSKLNNAISSARNTLYSLQKKDGHWCFPLEADCTIPAEYILMMHFMDEVDIVLENKLARFIREQQDMTHGGWALYYGGAFDQSCSIKAYYALKLVGDSPDTPHMVRARSSILAHGGAARANVFTRLLLAMYSQIPWRGVPFVPAEIILFPRWFLFHLSKVAYWSRTVMIPLSILCSLKAKAANPRNIHVRELFTVPPEEEQDYFPVRTPLNRFFLYMERFGSKLEPLIPAFVRKKALHRAEQWMVERLNGECGLGAIFPAMVNAYEALALLGYAYDHPYREQCRLALQGLLVDEGERTWCQPCTSPIWDTVLTCLALQEDRDTDQRPVQRALDWLIPHQILDAPGDWREKRPDLPGGGWAFQYANPHYPDLDDTAAAAWSLHQAGSVDYQENVQRAANWLAGMQSSNGGFAAFDIDNTYYYLNEVPFADHGALLDPPSSDVTARCTGFLAMYGDPQHKHAVKRGLAYLFSEQEISGAWFGRWGSNYIYGTWSVLEAMRLANVDKEHPAIRRAVEWLKSVQRDNGGWGETNDTYFDPQRAGQFEQSTSFQTAWALLGLMAAGEMHSQTVEKGIKYLIQTQSTDGLWYEPWFTAPGFPRVFYLKYHGYSKYFPLWALIRYRALTGRNPS</sequence>
<evidence type="ECO:0000256" key="4">
    <source>
        <dbReference type="ARBA" id="ARBA00023235"/>
    </source>
</evidence>
<gene>
    <name evidence="7" type="ORF">SAMN05421863_10085</name>
</gene>
<name>A0A1I4LZN6_9PROT</name>
<dbReference type="NCBIfam" id="TIGR01507">
    <property type="entry name" value="hopene_cyclase"/>
    <property type="match status" value="1"/>
</dbReference>
<comment type="pathway">
    <text evidence="1">Secondary metabolite biosynthesis; hopanoid biosynthesis.</text>
</comment>
<keyword evidence="8" id="KW-1185">Reference proteome</keyword>
<dbReference type="AlphaFoldDB" id="A0A1I4LZN6"/>
<evidence type="ECO:0000256" key="3">
    <source>
        <dbReference type="ARBA" id="ARBA00022737"/>
    </source>
</evidence>
<keyword evidence="3" id="KW-0677">Repeat</keyword>
<dbReference type="UniPathway" id="UPA00337"/>
<dbReference type="PANTHER" id="PTHR11764:SF20">
    <property type="entry name" value="LANOSTEROL SYNTHASE"/>
    <property type="match status" value="1"/>
</dbReference>
<dbReference type="Pfam" id="PF13249">
    <property type="entry name" value="SQHop_cyclase_N"/>
    <property type="match status" value="1"/>
</dbReference>
<dbReference type="PANTHER" id="PTHR11764">
    <property type="entry name" value="TERPENE CYCLASE/MUTASE FAMILY MEMBER"/>
    <property type="match status" value="1"/>
</dbReference>
<dbReference type="GO" id="GO:0005811">
    <property type="term" value="C:lipid droplet"/>
    <property type="evidence" value="ECO:0007669"/>
    <property type="project" value="InterPro"/>
</dbReference>
<dbReference type="STRING" id="44574.AAW31_03760"/>
<comment type="similarity">
    <text evidence="2">Belongs to the terpene cyclase/mutase family.</text>
</comment>
<dbReference type="InterPro" id="IPR008930">
    <property type="entry name" value="Terpenoid_cyclase/PrenylTrfase"/>
</dbReference>
<dbReference type="SUPFAM" id="SSF48239">
    <property type="entry name" value="Terpenoid cyclases/Protein prenyltransferases"/>
    <property type="match status" value="2"/>
</dbReference>
<dbReference type="GO" id="GO:0016104">
    <property type="term" value="P:triterpenoid biosynthetic process"/>
    <property type="evidence" value="ECO:0007669"/>
    <property type="project" value="InterPro"/>
</dbReference>
<proteinExistence type="inferred from homology"/>
<organism evidence="7 8">
    <name type="scientific">Nitrosomonas communis</name>
    <dbReference type="NCBI Taxonomy" id="44574"/>
    <lineage>
        <taxon>Bacteria</taxon>
        <taxon>Pseudomonadati</taxon>
        <taxon>Pseudomonadota</taxon>
        <taxon>Betaproteobacteria</taxon>
        <taxon>Nitrosomonadales</taxon>
        <taxon>Nitrosomonadaceae</taxon>
        <taxon>Nitrosomonas</taxon>
    </lineage>
</organism>
<evidence type="ECO:0000259" key="5">
    <source>
        <dbReference type="Pfam" id="PF13243"/>
    </source>
</evidence>
<dbReference type="GO" id="GO:0016866">
    <property type="term" value="F:intramolecular transferase activity"/>
    <property type="evidence" value="ECO:0007669"/>
    <property type="project" value="InterPro"/>
</dbReference>
<protein>
    <submittedName>
        <fullName evidence="7">Squalene-hopene/tetraprenyl-beta-curcumene cyclase</fullName>
    </submittedName>
</protein>
<dbReference type="InterPro" id="IPR032697">
    <property type="entry name" value="SQ_cyclase_N"/>
</dbReference>
<evidence type="ECO:0000256" key="1">
    <source>
        <dbReference type="ARBA" id="ARBA00004999"/>
    </source>
</evidence>
<feature type="domain" description="Squalene cyclase C-terminal" evidence="5">
    <location>
        <begin position="342"/>
        <end position="656"/>
    </location>
</feature>
<feature type="domain" description="Squalene cyclase N-terminal" evidence="6">
    <location>
        <begin position="45"/>
        <end position="331"/>
    </location>
</feature>
<dbReference type="InterPro" id="IPR018333">
    <property type="entry name" value="Squalene_cyclase"/>
</dbReference>
<dbReference type="Pfam" id="PF13243">
    <property type="entry name" value="SQHop_cyclase_C"/>
    <property type="match status" value="1"/>
</dbReference>
<dbReference type="Proteomes" id="UP000183287">
    <property type="component" value="Unassembled WGS sequence"/>
</dbReference>
<dbReference type="InterPro" id="IPR006400">
    <property type="entry name" value="Hopene-cyclase"/>
</dbReference>
<dbReference type="NCBIfam" id="TIGR01787">
    <property type="entry name" value="squalene_cyclas"/>
    <property type="match status" value="1"/>
</dbReference>
<evidence type="ECO:0000259" key="6">
    <source>
        <dbReference type="Pfam" id="PF13249"/>
    </source>
</evidence>
<reference evidence="8" key="1">
    <citation type="submission" date="2016-10" db="EMBL/GenBank/DDBJ databases">
        <authorList>
            <person name="Varghese N."/>
            <person name="Submissions S."/>
        </authorList>
    </citation>
    <scope>NUCLEOTIDE SEQUENCE [LARGE SCALE GENOMIC DNA]</scope>
    <source>
        <strain evidence="8">Nm44</strain>
    </source>
</reference>
<dbReference type="Gene3D" id="1.50.10.20">
    <property type="match status" value="2"/>
</dbReference>
<keyword evidence="4" id="KW-0413">Isomerase</keyword>
<dbReference type="EMBL" id="FOUB01000008">
    <property type="protein sequence ID" value="SFL96285.1"/>
    <property type="molecule type" value="Genomic_DNA"/>
</dbReference>
<dbReference type="SFLD" id="SFLDG01016">
    <property type="entry name" value="Prenyltransferase_Like_2"/>
    <property type="match status" value="1"/>
</dbReference>
<dbReference type="CDD" id="cd02892">
    <property type="entry name" value="SQCY_1"/>
    <property type="match status" value="1"/>
</dbReference>
<evidence type="ECO:0000313" key="8">
    <source>
        <dbReference type="Proteomes" id="UP000183287"/>
    </source>
</evidence>
<evidence type="ECO:0000256" key="2">
    <source>
        <dbReference type="ARBA" id="ARBA00009755"/>
    </source>
</evidence>
<dbReference type="InterPro" id="IPR032696">
    <property type="entry name" value="SQ_cyclase_C"/>
</dbReference>
<evidence type="ECO:0000313" key="7">
    <source>
        <dbReference type="EMBL" id="SFL96285.1"/>
    </source>
</evidence>
<accession>A0A1I4LZN6</accession>